<dbReference type="AlphaFoldDB" id="A0A0D7AB25"/>
<proteinExistence type="predicted"/>
<dbReference type="EMBL" id="KN882011">
    <property type="protein sequence ID" value="KIY47146.1"/>
    <property type="molecule type" value="Genomic_DNA"/>
</dbReference>
<organism evidence="1 2">
    <name type="scientific">Fistulina hepatica ATCC 64428</name>
    <dbReference type="NCBI Taxonomy" id="1128425"/>
    <lineage>
        <taxon>Eukaryota</taxon>
        <taxon>Fungi</taxon>
        <taxon>Dikarya</taxon>
        <taxon>Basidiomycota</taxon>
        <taxon>Agaricomycotina</taxon>
        <taxon>Agaricomycetes</taxon>
        <taxon>Agaricomycetidae</taxon>
        <taxon>Agaricales</taxon>
        <taxon>Fistulinaceae</taxon>
        <taxon>Fistulina</taxon>
    </lineage>
</organism>
<dbReference type="Proteomes" id="UP000054144">
    <property type="component" value="Unassembled WGS sequence"/>
</dbReference>
<dbReference type="OrthoDB" id="3185196at2759"/>
<sequence>MSDDDIIVRRYAAVVFVPLLTPGDVQLGDIVSVNNGISGYKEGLVVGSYSDWAGRQILEVQLEPGNVYHAWYPTVTRVKRVVSVNRPATLPRSRTVQRTVYW</sequence>
<gene>
    <name evidence="1" type="ORF">FISHEDRAFT_45888</name>
</gene>
<keyword evidence="2" id="KW-1185">Reference proteome</keyword>
<accession>A0A0D7AB25</accession>
<protein>
    <submittedName>
        <fullName evidence="1">Uncharacterized protein</fullName>
    </submittedName>
</protein>
<reference evidence="1 2" key="1">
    <citation type="journal article" date="2015" name="Fungal Genet. Biol.">
        <title>Evolution of novel wood decay mechanisms in Agaricales revealed by the genome sequences of Fistulina hepatica and Cylindrobasidium torrendii.</title>
        <authorList>
            <person name="Floudas D."/>
            <person name="Held B.W."/>
            <person name="Riley R."/>
            <person name="Nagy L.G."/>
            <person name="Koehler G."/>
            <person name="Ransdell A.S."/>
            <person name="Younus H."/>
            <person name="Chow J."/>
            <person name="Chiniquy J."/>
            <person name="Lipzen A."/>
            <person name="Tritt A."/>
            <person name="Sun H."/>
            <person name="Haridas S."/>
            <person name="LaButti K."/>
            <person name="Ohm R.A."/>
            <person name="Kues U."/>
            <person name="Blanchette R.A."/>
            <person name="Grigoriev I.V."/>
            <person name="Minto R.E."/>
            <person name="Hibbett D.S."/>
        </authorList>
    </citation>
    <scope>NUCLEOTIDE SEQUENCE [LARGE SCALE GENOMIC DNA]</scope>
    <source>
        <strain evidence="1 2">ATCC 64428</strain>
    </source>
</reference>
<evidence type="ECO:0000313" key="2">
    <source>
        <dbReference type="Proteomes" id="UP000054144"/>
    </source>
</evidence>
<evidence type="ECO:0000313" key="1">
    <source>
        <dbReference type="EMBL" id="KIY47146.1"/>
    </source>
</evidence>
<name>A0A0D7AB25_9AGAR</name>